<proteinExistence type="predicted"/>
<dbReference type="AlphaFoldDB" id="A0A7H8QJE2"/>
<dbReference type="PROSITE" id="PS50181">
    <property type="entry name" value="FBOX"/>
    <property type="match status" value="1"/>
</dbReference>
<reference evidence="3" key="1">
    <citation type="submission" date="2020-06" db="EMBL/GenBank/DDBJ databases">
        <title>A chromosome-scale genome assembly of Talaromyces rugulosus W13939.</title>
        <authorList>
            <person name="Wang B."/>
            <person name="Guo L."/>
            <person name="Ye K."/>
            <person name="Wang L."/>
        </authorList>
    </citation>
    <scope>NUCLEOTIDE SEQUENCE [LARGE SCALE GENOMIC DNA]</scope>
    <source>
        <strain evidence="3">W13939</strain>
    </source>
</reference>
<accession>A0A7H8QJE2</accession>
<evidence type="ECO:0000313" key="3">
    <source>
        <dbReference type="Proteomes" id="UP000509510"/>
    </source>
</evidence>
<keyword evidence="3" id="KW-1185">Reference proteome</keyword>
<dbReference type="InterPro" id="IPR036047">
    <property type="entry name" value="F-box-like_dom_sf"/>
</dbReference>
<dbReference type="KEGG" id="trg:TRUGW13939_01142"/>
<dbReference type="EMBL" id="CP055898">
    <property type="protein sequence ID" value="QKX54059.1"/>
    <property type="molecule type" value="Genomic_DNA"/>
</dbReference>
<dbReference type="Proteomes" id="UP000509510">
    <property type="component" value="Chromosome I"/>
</dbReference>
<dbReference type="Pfam" id="PF12937">
    <property type="entry name" value="F-box-like"/>
    <property type="match status" value="1"/>
</dbReference>
<dbReference type="InterPro" id="IPR001810">
    <property type="entry name" value="F-box_dom"/>
</dbReference>
<evidence type="ECO:0000259" key="1">
    <source>
        <dbReference type="PROSITE" id="PS50181"/>
    </source>
</evidence>
<feature type="domain" description="F-box" evidence="1">
    <location>
        <begin position="7"/>
        <end position="57"/>
    </location>
</feature>
<dbReference type="SUPFAM" id="SSF81383">
    <property type="entry name" value="F-box domain"/>
    <property type="match status" value="1"/>
</dbReference>
<dbReference type="RefSeq" id="XP_035340238.1">
    <property type="nucleotide sequence ID" value="XM_035484345.1"/>
</dbReference>
<gene>
    <name evidence="2" type="ORF">TRUGW13939_01142</name>
</gene>
<name>A0A7H8QJE2_TALRU</name>
<dbReference type="OrthoDB" id="9981546at2759"/>
<dbReference type="GeneID" id="55988655"/>
<evidence type="ECO:0000313" key="2">
    <source>
        <dbReference type="EMBL" id="QKX54059.1"/>
    </source>
</evidence>
<sequence>MTAIEERTTIYSLPNEILAQILECLPARFLPPLAGVSRRFCANILRILQIRLLWVAALQGCTLETCLDLKYSQDDYAAFDAEYIDTPGLFAENLDLPEHLARLPTLYSRCEVPNRPSKLSGASKASGVSADKLFIDDKRFIFLHLENDAVEILSILHYYREDSITSEADILSLGDNGFLKFSRDWLNEQVDRHSSGTTYRDEDNDISWVDGEKNIGFKFRVEKWEPEYAEEMGPEFEHWVLIIEVPKLSSTLTLGNI</sequence>
<organism evidence="2 3">
    <name type="scientific">Talaromyces rugulosus</name>
    <name type="common">Penicillium rugulosum</name>
    <dbReference type="NCBI Taxonomy" id="121627"/>
    <lineage>
        <taxon>Eukaryota</taxon>
        <taxon>Fungi</taxon>
        <taxon>Dikarya</taxon>
        <taxon>Ascomycota</taxon>
        <taxon>Pezizomycotina</taxon>
        <taxon>Eurotiomycetes</taxon>
        <taxon>Eurotiomycetidae</taxon>
        <taxon>Eurotiales</taxon>
        <taxon>Trichocomaceae</taxon>
        <taxon>Talaromyces</taxon>
        <taxon>Talaromyces sect. Islandici</taxon>
    </lineage>
</organism>
<protein>
    <recommendedName>
        <fullName evidence="1">F-box domain-containing protein</fullName>
    </recommendedName>
</protein>